<proteinExistence type="inferred from homology"/>
<dbReference type="Gene3D" id="1.10.443.10">
    <property type="entry name" value="Intergrase catalytic core"/>
    <property type="match status" value="1"/>
</dbReference>
<dbReference type="InterPro" id="IPR011010">
    <property type="entry name" value="DNA_brk_join_enz"/>
</dbReference>
<sequence>MAVYKDKERGTWYFVTRVKQLDGKMKQVKRRGFKTKKEAQIAEAETLTTVATVDSLTLGVIANEYLEWYTARRKESSANKLKSILSLHIVPKFGKMKIESIRASHVMEYQTELIKKYSPNHVKKIHAMLSSVFNFAIRMDYVKENPARVAGVSGMDAPKHIDYWILDEFKSFISHVDDLFYRTLFMTLYYSGLRRGEILALTWADIDFDTNTINVDKSVLHKKVTTPKTDASTRKLMMPSHVMRLLLLLKRDAAPMNLSHVVFGEIHDNISNTTLARNYEKYIKLSGVKRIRLHDFRHSHASYLINKGYLISIVSKRLGHSNPSTTLNVYSHLYPSTEAEAIESMEKDFETAKILKMLP</sequence>
<keyword evidence="4" id="KW-0233">DNA recombination</keyword>
<evidence type="ECO:0000259" key="7">
    <source>
        <dbReference type="PROSITE" id="PS51900"/>
    </source>
</evidence>
<dbReference type="PROSITE" id="PS51898">
    <property type="entry name" value="TYR_RECOMBINASE"/>
    <property type="match status" value="1"/>
</dbReference>
<dbReference type="Gene3D" id="1.10.150.130">
    <property type="match status" value="1"/>
</dbReference>
<evidence type="ECO:0000256" key="5">
    <source>
        <dbReference type="PROSITE-ProRule" id="PRU01248"/>
    </source>
</evidence>
<dbReference type="PROSITE" id="PS51900">
    <property type="entry name" value="CB"/>
    <property type="match status" value="1"/>
</dbReference>
<evidence type="ECO:0000259" key="6">
    <source>
        <dbReference type="PROSITE" id="PS51898"/>
    </source>
</evidence>
<dbReference type="Pfam" id="PF14659">
    <property type="entry name" value="Phage_int_SAM_3"/>
    <property type="match status" value="1"/>
</dbReference>
<keyword evidence="9" id="KW-1185">Reference proteome</keyword>
<keyword evidence="3 5" id="KW-0238">DNA-binding</keyword>
<dbReference type="InterPro" id="IPR044068">
    <property type="entry name" value="CB"/>
</dbReference>
<evidence type="ECO:0000256" key="4">
    <source>
        <dbReference type="ARBA" id="ARBA00023172"/>
    </source>
</evidence>
<evidence type="ECO:0000313" key="8">
    <source>
        <dbReference type="EMBL" id="MET3658122.1"/>
    </source>
</evidence>
<dbReference type="InterPro" id="IPR004107">
    <property type="entry name" value="Integrase_SAM-like_N"/>
</dbReference>
<feature type="domain" description="Tyr recombinase" evidence="6">
    <location>
        <begin position="159"/>
        <end position="343"/>
    </location>
</feature>
<feature type="domain" description="Core-binding (CB)" evidence="7">
    <location>
        <begin position="56"/>
        <end position="137"/>
    </location>
</feature>
<dbReference type="InterPro" id="IPR002104">
    <property type="entry name" value="Integrase_catalytic"/>
</dbReference>
<dbReference type="Pfam" id="PF14657">
    <property type="entry name" value="Arm-DNA-bind_4"/>
    <property type="match status" value="1"/>
</dbReference>
<dbReference type="RefSeq" id="WP_354313804.1">
    <property type="nucleotide sequence ID" value="NZ_JBEPME010000005.1"/>
</dbReference>
<name>A0ABV2KAL1_SPOPS</name>
<dbReference type="PANTHER" id="PTHR30349">
    <property type="entry name" value="PHAGE INTEGRASE-RELATED"/>
    <property type="match status" value="1"/>
</dbReference>
<evidence type="ECO:0000256" key="2">
    <source>
        <dbReference type="ARBA" id="ARBA00022908"/>
    </source>
</evidence>
<accession>A0ABV2KAL1</accession>
<dbReference type="Proteomes" id="UP001549104">
    <property type="component" value="Unassembled WGS sequence"/>
</dbReference>
<comment type="caution">
    <text evidence="8">The sequence shown here is derived from an EMBL/GenBank/DDBJ whole genome shotgun (WGS) entry which is preliminary data.</text>
</comment>
<evidence type="ECO:0000256" key="3">
    <source>
        <dbReference type="ARBA" id="ARBA00023125"/>
    </source>
</evidence>
<dbReference type="SUPFAM" id="SSF56349">
    <property type="entry name" value="DNA breaking-rejoining enzymes"/>
    <property type="match status" value="1"/>
</dbReference>
<dbReference type="PANTHER" id="PTHR30349:SF64">
    <property type="entry name" value="PROPHAGE INTEGRASE INTD-RELATED"/>
    <property type="match status" value="1"/>
</dbReference>
<dbReference type="InterPro" id="IPR010998">
    <property type="entry name" value="Integrase_recombinase_N"/>
</dbReference>
<dbReference type="InterPro" id="IPR050090">
    <property type="entry name" value="Tyrosine_recombinase_XerCD"/>
</dbReference>
<evidence type="ECO:0000256" key="1">
    <source>
        <dbReference type="ARBA" id="ARBA00008857"/>
    </source>
</evidence>
<dbReference type="CDD" id="cd01189">
    <property type="entry name" value="INT_ICEBs1_C_like"/>
    <property type="match status" value="1"/>
</dbReference>
<dbReference type="Pfam" id="PF00589">
    <property type="entry name" value="Phage_integrase"/>
    <property type="match status" value="1"/>
</dbReference>
<dbReference type="InterPro" id="IPR013762">
    <property type="entry name" value="Integrase-like_cat_sf"/>
</dbReference>
<gene>
    <name evidence="8" type="ORF">ABIC55_003239</name>
</gene>
<reference evidence="8 9" key="1">
    <citation type="submission" date="2024-06" db="EMBL/GenBank/DDBJ databases">
        <title>Sorghum-associated microbial communities from plants grown in Nebraska, USA.</title>
        <authorList>
            <person name="Schachtman D."/>
        </authorList>
    </citation>
    <scope>NUCLEOTIDE SEQUENCE [LARGE SCALE GENOMIC DNA]</scope>
    <source>
        <strain evidence="8 9">1288</strain>
    </source>
</reference>
<protein>
    <submittedName>
        <fullName evidence="8">Integrase</fullName>
    </submittedName>
</protein>
<dbReference type="InterPro" id="IPR028259">
    <property type="entry name" value="AP2-like_int_N"/>
</dbReference>
<organism evidence="8 9">
    <name type="scientific">Sporosarcina psychrophila</name>
    <name type="common">Bacillus psychrophilus</name>
    <dbReference type="NCBI Taxonomy" id="1476"/>
    <lineage>
        <taxon>Bacteria</taxon>
        <taxon>Bacillati</taxon>
        <taxon>Bacillota</taxon>
        <taxon>Bacilli</taxon>
        <taxon>Bacillales</taxon>
        <taxon>Caryophanaceae</taxon>
        <taxon>Sporosarcina</taxon>
    </lineage>
</organism>
<dbReference type="EMBL" id="JBEPME010000005">
    <property type="protein sequence ID" value="MET3658122.1"/>
    <property type="molecule type" value="Genomic_DNA"/>
</dbReference>
<evidence type="ECO:0000313" key="9">
    <source>
        <dbReference type="Proteomes" id="UP001549104"/>
    </source>
</evidence>
<keyword evidence="2" id="KW-0229">DNA integration</keyword>
<comment type="similarity">
    <text evidence="1">Belongs to the 'phage' integrase family.</text>
</comment>